<dbReference type="CDD" id="cd01289">
    <property type="entry name" value="FabA_like"/>
    <property type="match status" value="1"/>
</dbReference>
<sequence length="166" mass="18497">MSDHQSGYHSADYYSPHHYLPHHSPMVMVDEVVRVDQNSACCRVRVSRDGALGPFLNAEGNLPAWFGIEIIAQTVGVWAGWHHRQHQDEKPRPGMLLGGRGYRSQQDAFPAGALLEVNVTLLMRDDKIGSFDGDILIAGDVFASGRVNTYQPDETELQRLLEQGND</sequence>
<dbReference type="PIRSF" id="PIRSF020565">
    <property type="entry name" value="3Ho_Ac_ACP_DH_prd"/>
    <property type="match status" value="1"/>
</dbReference>
<protein>
    <submittedName>
        <fullName evidence="1">3-hydroxy-fatty acyl-ACP dehydratase</fullName>
    </submittedName>
</protein>
<dbReference type="InterPro" id="IPR016776">
    <property type="entry name" value="ApeP-like_dehydratase"/>
</dbReference>
<dbReference type="AlphaFoldDB" id="A0AAE7D1L1"/>
<dbReference type="InterPro" id="IPR029069">
    <property type="entry name" value="HotDog_dom_sf"/>
</dbReference>
<proteinExistence type="predicted"/>
<evidence type="ECO:0000313" key="2">
    <source>
        <dbReference type="Proteomes" id="UP000500801"/>
    </source>
</evidence>
<evidence type="ECO:0000313" key="1">
    <source>
        <dbReference type="EMBL" id="QIZ53079.1"/>
    </source>
</evidence>
<gene>
    <name evidence="1" type="ORF">DWG24_21185</name>
</gene>
<dbReference type="Proteomes" id="UP000500801">
    <property type="component" value="Chromosome"/>
</dbReference>
<dbReference type="Gene3D" id="3.10.129.10">
    <property type="entry name" value="Hotdog Thioesterase"/>
    <property type="match status" value="1"/>
</dbReference>
<reference evidence="1 2" key="1">
    <citation type="submission" date="2018-11" db="EMBL/GenBank/DDBJ databases">
        <title>Complete genome sequence of Dickeya zeae strain CE1 infecting Canna edulis Ker-Gawl. in China.</title>
        <authorList>
            <person name="Zhang J."/>
            <person name="Lin B."/>
            <person name="Shen H."/>
            <person name="Jiang S."/>
            <person name="Pu X."/>
            <person name="Sun D."/>
        </authorList>
    </citation>
    <scope>NUCLEOTIDE SEQUENCE [LARGE SCALE GENOMIC DNA]</scope>
    <source>
        <strain evidence="1 2">CE1</strain>
    </source>
</reference>
<dbReference type="RefSeq" id="WP_168363944.1">
    <property type="nucleotide sequence ID" value="NZ_CP033622.1"/>
</dbReference>
<dbReference type="Pfam" id="PF22817">
    <property type="entry name" value="ApeP-like"/>
    <property type="match status" value="1"/>
</dbReference>
<accession>A0AAE7D1L1</accession>
<dbReference type="EMBL" id="CP033622">
    <property type="protein sequence ID" value="QIZ53079.1"/>
    <property type="molecule type" value="Genomic_DNA"/>
</dbReference>
<name>A0AAE7D1L1_9GAMM</name>
<dbReference type="SUPFAM" id="SSF54637">
    <property type="entry name" value="Thioesterase/thiol ester dehydrase-isomerase"/>
    <property type="match status" value="1"/>
</dbReference>
<organism evidence="1 2">
    <name type="scientific">Dickeya zeae</name>
    <dbReference type="NCBI Taxonomy" id="204042"/>
    <lineage>
        <taxon>Bacteria</taxon>
        <taxon>Pseudomonadati</taxon>
        <taxon>Pseudomonadota</taxon>
        <taxon>Gammaproteobacteria</taxon>
        <taxon>Enterobacterales</taxon>
        <taxon>Pectobacteriaceae</taxon>
        <taxon>Dickeya</taxon>
    </lineage>
</organism>